<protein>
    <submittedName>
        <fullName evidence="3">Uncharacterized protein</fullName>
    </submittedName>
</protein>
<feature type="region of interest" description="Disordered" evidence="2">
    <location>
        <begin position="428"/>
        <end position="515"/>
    </location>
</feature>
<dbReference type="AlphaFoldDB" id="A0A8T2R6F3"/>
<feature type="compositionally biased region" description="Polar residues" evidence="2">
    <location>
        <begin position="442"/>
        <end position="451"/>
    </location>
</feature>
<dbReference type="Proteomes" id="UP000825935">
    <property type="component" value="Chromosome 29"/>
</dbReference>
<sequence>MNFREVFLRSHALENIVTSMITDAPSDEEVNLLLEIFGLCLVGGKELHLAILSSIQDLAKSFSTYTEEFMSKKDYLLQYAESAVQGLKLNADLERLEAETAALMHLIREKQSAGWSEEDGLIRTREILQLHARLRDLLQKKRHLVLFTDTKETRTQKVELLKTLSSSLRQASLEEEKQIAENRKQKEEALKYRTIKAQEVAESEKVVAAEVKVLQQKQDELEAQLKEVKAALAAALKRHLNIQEEKEKFDEASSGVIAHLGAQEEELARSITGQSIEADVLGTWSTFLEDTWDMQSSCTKEKDDDTLHALSGLKLQFLQTLDANLPYLQRELHLLLDELKSCSQSLKDLAERESIENEEEILNRRVTFETRFFEAEGQIISILRTADVLKEEMLSFTVVENRQTLDIEEKIAKAFSSIDQLRKEMEGIERPAKSNQEELKSQEASLKSKTPLQVAVPSSDKEAMQPEDFFEEEARREMLERGPNAENKGTENAYVGSQDETEGWDFDEIEEELKS</sequence>
<organism evidence="3 4">
    <name type="scientific">Ceratopteris richardii</name>
    <name type="common">Triangle waterfern</name>
    <dbReference type="NCBI Taxonomy" id="49495"/>
    <lineage>
        <taxon>Eukaryota</taxon>
        <taxon>Viridiplantae</taxon>
        <taxon>Streptophyta</taxon>
        <taxon>Embryophyta</taxon>
        <taxon>Tracheophyta</taxon>
        <taxon>Polypodiopsida</taxon>
        <taxon>Polypodiidae</taxon>
        <taxon>Polypodiales</taxon>
        <taxon>Pteridineae</taxon>
        <taxon>Pteridaceae</taxon>
        <taxon>Parkerioideae</taxon>
        <taxon>Ceratopteris</taxon>
    </lineage>
</organism>
<proteinExistence type="predicted"/>
<reference evidence="3" key="1">
    <citation type="submission" date="2021-08" db="EMBL/GenBank/DDBJ databases">
        <title>WGS assembly of Ceratopteris richardii.</title>
        <authorList>
            <person name="Marchant D.B."/>
            <person name="Chen G."/>
            <person name="Jenkins J."/>
            <person name="Shu S."/>
            <person name="Leebens-Mack J."/>
            <person name="Grimwood J."/>
            <person name="Schmutz J."/>
            <person name="Soltis P."/>
            <person name="Soltis D."/>
            <person name="Chen Z.-H."/>
        </authorList>
    </citation>
    <scope>NUCLEOTIDE SEQUENCE</scope>
    <source>
        <strain evidence="3">Whitten #5841</strain>
        <tissue evidence="3">Leaf</tissue>
    </source>
</reference>
<evidence type="ECO:0000313" key="3">
    <source>
        <dbReference type="EMBL" id="KAH7291916.1"/>
    </source>
</evidence>
<gene>
    <name evidence="3" type="ORF">KP509_29G042200</name>
</gene>
<feature type="compositionally biased region" description="Acidic residues" evidence="2">
    <location>
        <begin position="499"/>
        <end position="515"/>
    </location>
</feature>
<keyword evidence="1" id="KW-0175">Coiled coil</keyword>
<feature type="compositionally biased region" description="Basic and acidic residues" evidence="2">
    <location>
        <begin position="428"/>
        <end position="441"/>
    </location>
</feature>
<dbReference type="OrthoDB" id="2019255at2759"/>
<name>A0A8T2R6F3_CERRI</name>
<evidence type="ECO:0000313" key="4">
    <source>
        <dbReference type="Proteomes" id="UP000825935"/>
    </source>
</evidence>
<keyword evidence="4" id="KW-1185">Reference proteome</keyword>
<comment type="caution">
    <text evidence="3">The sequence shown here is derived from an EMBL/GenBank/DDBJ whole genome shotgun (WGS) entry which is preliminary data.</text>
</comment>
<dbReference type="OMA" id="YIAYVYI"/>
<dbReference type="PANTHER" id="PTHR34121:SF1">
    <property type="entry name" value="FILAMIN-A-INTERACTING PROTEIN 1"/>
    <property type="match status" value="1"/>
</dbReference>
<evidence type="ECO:0000256" key="2">
    <source>
        <dbReference type="SAM" id="MobiDB-lite"/>
    </source>
</evidence>
<feature type="coiled-coil region" evidence="1">
    <location>
        <begin position="168"/>
        <end position="245"/>
    </location>
</feature>
<dbReference type="PANTHER" id="PTHR34121">
    <property type="entry name" value="MYOSIN-11"/>
    <property type="match status" value="1"/>
</dbReference>
<dbReference type="EMBL" id="CM035434">
    <property type="protein sequence ID" value="KAH7291916.1"/>
    <property type="molecule type" value="Genomic_DNA"/>
</dbReference>
<evidence type="ECO:0000256" key="1">
    <source>
        <dbReference type="SAM" id="Coils"/>
    </source>
</evidence>
<accession>A0A8T2R6F3</accession>